<keyword evidence="3" id="KW-0997">Cell inner membrane</keyword>
<feature type="transmembrane region" description="Helical" evidence="8">
    <location>
        <begin position="115"/>
        <end position="137"/>
    </location>
</feature>
<sequence>MTTLPTPRDSRKDWLAVLLLCALLMLPNLLWLWYYHSLPVWIEGFVFPVVLLLVFFALFGDVPWLGCLLLTPFALLAPMEAYFVSRYQHPTSAEVIATLMATNPNEAREYLGTSLIPLAVILLSSTMLSLGCAWRCFRVRLRWRNSFRTWTLVIAVATPLAAAGVAAITDREASQKPTHGTLNLGPMLSGTIALGYPFGVVERIATYHSEWISMRADAAKLDAYRFGAHLVTLKPQRQVYVLVIGESSRRDHWQLFGYSRPTNPELSHMTNLVPITHMVTSWPESIDAIPLIITRKPITNRSIAFGQASILRAMQEAGYETFWISNQLAIGYFDSPIAVYAYEAQHVEWLNHSSWNAPGSYDGNLLQPLHNALSNTQGNLFIVLHMMGSHLQYDFRYPDKFKQFKPTWSDSISQVPNGVRLQNSYDNTILYTDHVLAAIIDTLRKSDAISALWYESDHGEMLITPTCDQGGHGIGTKYEYEIPALFWYSDAYATNFPDRLSTLRSNAEKRTLSTSTFPSLTDMAGVDFPGHDETLSLFSPSWRYRPRIVNSSMWSVDFDKATIGKKCPIVLPQ</sequence>
<feature type="transmembrane region" description="Helical" evidence="8">
    <location>
        <begin position="64"/>
        <end position="84"/>
    </location>
</feature>
<evidence type="ECO:0000256" key="4">
    <source>
        <dbReference type="ARBA" id="ARBA00022679"/>
    </source>
</evidence>
<proteinExistence type="predicted"/>
<protein>
    <submittedName>
        <fullName evidence="11">Sulfatase-like hydrolase/transferase</fullName>
    </submittedName>
</protein>
<dbReference type="Gene3D" id="3.40.720.10">
    <property type="entry name" value="Alkaline Phosphatase, subunit A"/>
    <property type="match status" value="1"/>
</dbReference>
<evidence type="ECO:0000313" key="12">
    <source>
        <dbReference type="Proteomes" id="UP001620339"/>
    </source>
</evidence>
<keyword evidence="12" id="KW-1185">Reference proteome</keyword>
<dbReference type="InterPro" id="IPR058130">
    <property type="entry name" value="PEA_transf_C"/>
</dbReference>
<name>A0ABW8J9N5_9GAMM</name>
<keyword evidence="2" id="KW-1003">Cell membrane</keyword>
<evidence type="ECO:0000256" key="5">
    <source>
        <dbReference type="ARBA" id="ARBA00022692"/>
    </source>
</evidence>
<feature type="transmembrane region" description="Helical" evidence="8">
    <location>
        <begin position="40"/>
        <end position="59"/>
    </location>
</feature>
<dbReference type="PANTHER" id="PTHR30443">
    <property type="entry name" value="INNER MEMBRANE PROTEIN"/>
    <property type="match status" value="1"/>
</dbReference>
<accession>A0ABW8J9N5</accession>
<keyword evidence="7 8" id="KW-0472">Membrane</keyword>
<evidence type="ECO:0000256" key="7">
    <source>
        <dbReference type="ARBA" id="ARBA00023136"/>
    </source>
</evidence>
<dbReference type="Pfam" id="PF08019">
    <property type="entry name" value="EptA_B_N"/>
    <property type="match status" value="1"/>
</dbReference>
<organism evidence="11 12">
    <name type="scientific">Rhodanobacter hydrolyticus</name>
    <dbReference type="NCBI Taxonomy" id="2250595"/>
    <lineage>
        <taxon>Bacteria</taxon>
        <taxon>Pseudomonadati</taxon>
        <taxon>Pseudomonadota</taxon>
        <taxon>Gammaproteobacteria</taxon>
        <taxon>Lysobacterales</taxon>
        <taxon>Rhodanobacteraceae</taxon>
        <taxon>Rhodanobacter</taxon>
    </lineage>
</organism>
<evidence type="ECO:0000256" key="3">
    <source>
        <dbReference type="ARBA" id="ARBA00022519"/>
    </source>
</evidence>
<dbReference type="InterPro" id="IPR017850">
    <property type="entry name" value="Alkaline_phosphatase_core_sf"/>
</dbReference>
<keyword evidence="6 8" id="KW-1133">Transmembrane helix</keyword>
<feature type="domain" description="Phosphoethanolamine transferase N-terminal" evidence="10">
    <location>
        <begin position="51"/>
        <end position="168"/>
    </location>
</feature>
<evidence type="ECO:0000259" key="9">
    <source>
        <dbReference type="Pfam" id="PF00884"/>
    </source>
</evidence>
<feature type="domain" description="Sulfatase N-terminal" evidence="9">
    <location>
        <begin position="239"/>
        <end position="525"/>
    </location>
</feature>
<evidence type="ECO:0000256" key="1">
    <source>
        <dbReference type="ARBA" id="ARBA00004429"/>
    </source>
</evidence>
<dbReference type="InterPro" id="IPR012549">
    <property type="entry name" value="EptA-like_N"/>
</dbReference>
<dbReference type="InterPro" id="IPR040423">
    <property type="entry name" value="PEA_transferase"/>
</dbReference>
<evidence type="ECO:0000256" key="2">
    <source>
        <dbReference type="ARBA" id="ARBA00022475"/>
    </source>
</evidence>
<reference evidence="11 12" key="1">
    <citation type="submission" date="2020-10" db="EMBL/GenBank/DDBJ databases">
        <title>Phylogeny of dyella-like bacteria.</title>
        <authorList>
            <person name="Fu J."/>
        </authorList>
    </citation>
    <scope>NUCLEOTIDE SEQUENCE [LARGE SCALE GENOMIC DNA]</scope>
    <source>
        <strain evidence="11 12">KACC 19113</strain>
    </source>
</reference>
<gene>
    <name evidence="11" type="ORF">ISP25_18235</name>
</gene>
<dbReference type="InterPro" id="IPR000917">
    <property type="entry name" value="Sulfatase_N"/>
</dbReference>
<evidence type="ECO:0000256" key="8">
    <source>
        <dbReference type="SAM" id="Phobius"/>
    </source>
</evidence>
<comment type="subcellular location">
    <subcellularLocation>
        <location evidence="1">Cell inner membrane</location>
        <topology evidence="1">Multi-pass membrane protein</topology>
    </subcellularLocation>
</comment>
<dbReference type="CDD" id="cd16017">
    <property type="entry name" value="LptA"/>
    <property type="match status" value="1"/>
</dbReference>
<feature type="transmembrane region" description="Helical" evidence="8">
    <location>
        <begin position="14"/>
        <end position="34"/>
    </location>
</feature>
<dbReference type="Pfam" id="PF00884">
    <property type="entry name" value="Sulfatase"/>
    <property type="match status" value="1"/>
</dbReference>
<dbReference type="Proteomes" id="UP001620339">
    <property type="component" value="Unassembled WGS sequence"/>
</dbReference>
<evidence type="ECO:0000256" key="6">
    <source>
        <dbReference type="ARBA" id="ARBA00022989"/>
    </source>
</evidence>
<dbReference type="PANTHER" id="PTHR30443:SF2">
    <property type="entry name" value="PHOSPHOETHANOLAMINE TRANSFERASE EPTC"/>
    <property type="match status" value="1"/>
</dbReference>
<dbReference type="EMBL" id="JADIKK010000008">
    <property type="protein sequence ID" value="MFK2879010.1"/>
    <property type="molecule type" value="Genomic_DNA"/>
</dbReference>
<dbReference type="RefSeq" id="WP_404615895.1">
    <property type="nucleotide sequence ID" value="NZ_JADIKK010000008.1"/>
</dbReference>
<keyword evidence="4" id="KW-0808">Transferase</keyword>
<comment type="caution">
    <text evidence="11">The sequence shown here is derived from an EMBL/GenBank/DDBJ whole genome shotgun (WGS) entry which is preliminary data.</text>
</comment>
<keyword evidence="5 8" id="KW-0812">Transmembrane</keyword>
<evidence type="ECO:0000259" key="10">
    <source>
        <dbReference type="Pfam" id="PF08019"/>
    </source>
</evidence>
<evidence type="ECO:0000313" key="11">
    <source>
        <dbReference type="EMBL" id="MFK2879010.1"/>
    </source>
</evidence>
<feature type="transmembrane region" description="Helical" evidence="8">
    <location>
        <begin position="149"/>
        <end position="168"/>
    </location>
</feature>
<dbReference type="SUPFAM" id="SSF53649">
    <property type="entry name" value="Alkaline phosphatase-like"/>
    <property type="match status" value="1"/>
</dbReference>